<accession>A0ABT2DCQ3</accession>
<keyword evidence="1" id="KW-0732">Signal</keyword>
<protein>
    <submittedName>
        <fullName evidence="3">DUF6265 family protein</fullName>
    </submittedName>
</protein>
<dbReference type="EMBL" id="JANUHB010000003">
    <property type="protein sequence ID" value="MCS0809100.1"/>
    <property type="molecule type" value="Genomic_DNA"/>
</dbReference>
<keyword evidence="4" id="KW-1185">Reference proteome</keyword>
<evidence type="ECO:0000313" key="3">
    <source>
        <dbReference type="EMBL" id="MCS0809100.1"/>
    </source>
</evidence>
<reference evidence="3 4" key="1">
    <citation type="submission" date="2022-08" db="EMBL/GenBank/DDBJ databases">
        <title>Reclassification of Massilia species as members of the genera Telluria, Duganella, Pseudoduganella, Mokoshia gen. nov. and Zemynaea gen. nov. using orthogonal and non-orthogonal genome-based approaches.</title>
        <authorList>
            <person name="Bowman J.P."/>
        </authorList>
    </citation>
    <scope>NUCLEOTIDE SEQUENCE [LARGE SCALE GENOMIC DNA]</scope>
    <source>
        <strain evidence="3 4">JCM 31605</strain>
    </source>
</reference>
<feature type="domain" description="DUF6265" evidence="2">
    <location>
        <begin position="26"/>
        <end position="128"/>
    </location>
</feature>
<feature type="chain" id="PRO_5045250022" evidence="1">
    <location>
        <begin position="19"/>
        <end position="154"/>
    </location>
</feature>
<dbReference type="Proteomes" id="UP001206126">
    <property type="component" value="Unassembled WGS sequence"/>
</dbReference>
<evidence type="ECO:0000313" key="4">
    <source>
        <dbReference type="Proteomes" id="UP001206126"/>
    </source>
</evidence>
<feature type="signal peptide" evidence="1">
    <location>
        <begin position="1"/>
        <end position="18"/>
    </location>
</feature>
<sequence length="154" mass="16606">MKKTVFCALALAGALAHAAEPLREVAWLQGCWQVDGAEPGSGEHWSAPAAGAMVGSVRLVKGGKMTNLGLLQLRHVDGQLEYVAQSLGEAVMAFTRVAAARGELAFARAAPTFPQRLVLRQKDAMHFYSRLEGTVKGERKVLEFPMTRVNCEGN</sequence>
<dbReference type="InterPro" id="IPR046232">
    <property type="entry name" value="DUF6265"/>
</dbReference>
<evidence type="ECO:0000256" key="1">
    <source>
        <dbReference type="SAM" id="SignalP"/>
    </source>
</evidence>
<comment type="caution">
    <text evidence="3">The sequence shown here is derived from an EMBL/GenBank/DDBJ whole genome shotgun (WGS) entry which is preliminary data.</text>
</comment>
<dbReference type="RefSeq" id="WP_258822916.1">
    <property type="nucleotide sequence ID" value="NZ_JANUHB010000003.1"/>
</dbReference>
<gene>
    <name evidence="3" type="ORF">NX774_14310</name>
</gene>
<dbReference type="Pfam" id="PF19780">
    <property type="entry name" value="DUF6265"/>
    <property type="match status" value="1"/>
</dbReference>
<proteinExistence type="predicted"/>
<name>A0ABT2DCQ3_9BURK</name>
<organism evidence="3 4">
    <name type="scientific">Massilia agilis</name>
    <dbReference type="NCBI Taxonomy" id="1811226"/>
    <lineage>
        <taxon>Bacteria</taxon>
        <taxon>Pseudomonadati</taxon>
        <taxon>Pseudomonadota</taxon>
        <taxon>Betaproteobacteria</taxon>
        <taxon>Burkholderiales</taxon>
        <taxon>Oxalobacteraceae</taxon>
        <taxon>Telluria group</taxon>
        <taxon>Massilia</taxon>
    </lineage>
</organism>
<evidence type="ECO:0000259" key="2">
    <source>
        <dbReference type="Pfam" id="PF19780"/>
    </source>
</evidence>